<dbReference type="OrthoDB" id="89044at2"/>
<dbReference type="Proteomes" id="UP000238916">
    <property type="component" value="Unassembled WGS sequence"/>
</dbReference>
<sequence length="282" mass="32499">MGSLYLLDIITKAGLEPKNIKLIRHSLNHKRFKASYETGYFEEYQKFQRENFFKGCDYILSFVSGPGTSAKFLGCFKVGSGQKAAVQHIPSDSLLRDMYEDEESYYFDLQKMEYLSDLDGRLIINWGKSTVSWHQWATNEKEVLAIQENPKYAFAGFENIVLSFSDLSEIVTDPTLYENWHTALSSVYAIYLITDRVNGEQYVGSAYGTGGLLSRWKNYVETHHGGNKRIVELLQQQKERYVEFQFSVLQIIPKSFTSEDVIALESLYKRKLKSIDFGLNDN</sequence>
<dbReference type="PROSITE" id="PS50164">
    <property type="entry name" value="GIY_YIG"/>
    <property type="match status" value="1"/>
</dbReference>
<feature type="domain" description="GIY-YIG" evidence="1">
    <location>
        <begin position="186"/>
        <end position="281"/>
    </location>
</feature>
<dbReference type="EMBL" id="OMOF01000843">
    <property type="protein sequence ID" value="SPF55756.1"/>
    <property type="molecule type" value="Genomic_DNA"/>
</dbReference>
<dbReference type="Gene3D" id="3.40.1440.10">
    <property type="entry name" value="GIY-YIG endonuclease"/>
    <property type="match status" value="1"/>
</dbReference>
<dbReference type="SUPFAM" id="SSF82771">
    <property type="entry name" value="GIY-YIG endonuclease"/>
    <property type="match status" value="1"/>
</dbReference>
<protein>
    <recommendedName>
        <fullName evidence="1">GIY-YIG domain-containing protein</fullName>
    </recommendedName>
</protein>
<dbReference type="InterPro" id="IPR035901">
    <property type="entry name" value="GIY-YIG_endonuc_sf"/>
</dbReference>
<evidence type="ECO:0000313" key="3">
    <source>
        <dbReference type="Proteomes" id="UP000238916"/>
    </source>
</evidence>
<reference evidence="3" key="1">
    <citation type="submission" date="2018-02" db="EMBL/GenBank/DDBJ databases">
        <authorList>
            <person name="Hausmann B."/>
        </authorList>
    </citation>
    <scope>NUCLEOTIDE SEQUENCE [LARGE SCALE GENOMIC DNA]</scope>
    <source>
        <strain evidence="3">Peat soil MAG SbF1</strain>
    </source>
</reference>
<dbReference type="AlphaFoldDB" id="A0A2U3LV90"/>
<evidence type="ECO:0000313" key="2">
    <source>
        <dbReference type="EMBL" id="SPF55756.1"/>
    </source>
</evidence>
<name>A0A2U3LV90_9FIRM</name>
<proteinExistence type="predicted"/>
<accession>A0A2U3LV90</accession>
<organism evidence="2 3">
    <name type="scientific">Candidatus Desulfosporosinus infrequens</name>
    <dbReference type="NCBI Taxonomy" id="2043169"/>
    <lineage>
        <taxon>Bacteria</taxon>
        <taxon>Bacillati</taxon>
        <taxon>Bacillota</taxon>
        <taxon>Clostridia</taxon>
        <taxon>Eubacteriales</taxon>
        <taxon>Desulfitobacteriaceae</taxon>
        <taxon>Desulfosporosinus</taxon>
    </lineage>
</organism>
<evidence type="ECO:0000259" key="1">
    <source>
        <dbReference type="PROSITE" id="PS50164"/>
    </source>
</evidence>
<gene>
    <name evidence="2" type="ORF">SBF1_8580001</name>
</gene>
<dbReference type="Pfam" id="PF01541">
    <property type="entry name" value="GIY-YIG"/>
    <property type="match status" value="1"/>
</dbReference>
<dbReference type="CDD" id="cd10446">
    <property type="entry name" value="GIY-YIG_unchar_1"/>
    <property type="match status" value="1"/>
</dbReference>
<dbReference type="InterPro" id="IPR000305">
    <property type="entry name" value="GIY-YIG_endonuc"/>
</dbReference>